<dbReference type="PANTHER" id="PTHR13366">
    <property type="entry name" value="MALARIA ANTIGEN-RELATED"/>
    <property type="match status" value="1"/>
</dbReference>
<dbReference type="EnsemblMetazoa" id="CLYHEMT016072.1">
    <property type="protein sequence ID" value="CLYHEMP016072.1"/>
    <property type="gene ID" value="CLYHEMG016072"/>
</dbReference>
<dbReference type="SUPFAM" id="SSF48371">
    <property type="entry name" value="ARM repeat"/>
    <property type="match status" value="2"/>
</dbReference>
<dbReference type="AlphaFoldDB" id="A0A7M5X0L2"/>
<dbReference type="Pfam" id="PF13251">
    <property type="entry name" value="DUF4042"/>
    <property type="match status" value="1"/>
</dbReference>
<feature type="domain" description="DUF4042" evidence="3">
    <location>
        <begin position="363"/>
        <end position="541"/>
    </location>
</feature>
<dbReference type="OrthoDB" id="66533at2759"/>
<evidence type="ECO:0000313" key="4">
    <source>
        <dbReference type="EnsemblMetazoa" id="CLYHEMP016072.1"/>
    </source>
</evidence>
<evidence type="ECO:0000256" key="1">
    <source>
        <dbReference type="ARBA" id="ARBA00015263"/>
    </source>
</evidence>
<evidence type="ECO:0000313" key="5">
    <source>
        <dbReference type="Proteomes" id="UP000594262"/>
    </source>
</evidence>
<dbReference type="Proteomes" id="UP000594262">
    <property type="component" value="Unplaced"/>
</dbReference>
<dbReference type="InterPro" id="IPR016024">
    <property type="entry name" value="ARM-type_fold"/>
</dbReference>
<protein>
    <recommendedName>
        <fullName evidence="1">HEAT repeat-containing protein 6</fullName>
    </recommendedName>
</protein>
<keyword evidence="5" id="KW-1185">Reference proteome</keyword>
<feature type="region of interest" description="Disordered" evidence="2">
    <location>
        <begin position="276"/>
        <end position="307"/>
    </location>
</feature>
<dbReference type="InterPro" id="IPR011989">
    <property type="entry name" value="ARM-like"/>
</dbReference>
<dbReference type="Gene3D" id="1.25.10.10">
    <property type="entry name" value="Leucine-rich Repeat Variant"/>
    <property type="match status" value="1"/>
</dbReference>
<proteinExistence type="predicted"/>
<dbReference type="InterPro" id="IPR025283">
    <property type="entry name" value="DUF4042"/>
</dbReference>
<dbReference type="GeneID" id="136806126"/>
<organism evidence="4 5">
    <name type="scientific">Clytia hemisphaerica</name>
    <dbReference type="NCBI Taxonomy" id="252671"/>
    <lineage>
        <taxon>Eukaryota</taxon>
        <taxon>Metazoa</taxon>
        <taxon>Cnidaria</taxon>
        <taxon>Hydrozoa</taxon>
        <taxon>Hydroidolina</taxon>
        <taxon>Leptothecata</taxon>
        <taxon>Obeliida</taxon>
        <taxon>Clytiidae</taxon>
        <taxon>Clytia</taxon>
    </lineage>
</organism>
<dbReference type="PANTHER" id="PTHR13366:SF0">
    <property type="entry name" value="HEAT REPEAT-CONTAINING PROTEIN 6"/>
    <property type="match status" value="1"/>
</dbReference>
<reference evidence="4" key="1">
    <citation type="submission" date="2021-01" db="UniProtKB">
        <authorList>
            <consortium name="EnsemblMetazoa"/>
        </authorList>
    </citation>
    <scope>IDENTIFICATION</scope>
</reference>
<dbReference type="RefSeq" id="XP_066918794.1">
    <property type="nucleotide sequence ID" value="XM_067062693.1"/>
</dbReference>
<name>A0A7M5X0L2_9CNID</name>
<sequence length="1100" mass="124127">MATAGPISAMHRFCRLPTPSYEKIYADANNILDDIISQCHAYRRPNQQDISLEEMVSFLSHGCKTLQNASILLKSKFAQVVNIYLPLMKSTIDENCVNQLVTFLCQSLTSVKSSLVSEFMKALALTLTGTGALLNEDSIIQLLGEEGVIWMYLAQSDWILSSYSIQCLGNICLRSQRVGVMAKENIQLCYSKLLDKLRMFVFEDTNELEHYKLINVTLKAIQKILSGITMHDNIIEPEFAVLLLKIFLIYGLPGYQSIVNRLKLGLPSRKSDDLDTMEKIYPTKKKEKSAMTKKVNAKKGRKKKKRNLNNSIQEAYDSVNEAESSGYGFVNNWRQIQSPSSSESEFSDSESSQSEQLNSITSKIRYNCALTLQEILRCCDRRSRFACWLAVIPDTLTPDEPSLLYSFLKETTTKMQSTLLLTIMELIDGSRGFLDSVITQQNIASSVMKADRPFTPYSVRIVNSLHLLHDEIISFIESCKSELLKEKVIKCLTLLMLNTPYKKLQKDYLSNILRLVIPSLHSTEATLCQSVITCIAASISIQPDNMHVYQIISSAELPKDIKSTTKKKENALATPKTQEAGEAWLIKHCLQILSLASKDGVFELRLVSEYIQLLTVLLRCHPQLMSDEHIDKLIHFCTNVFMFSTDVSISFHAIKLLEELSKHYNSNDQRALNPEKGLHFWRKMISGAIPQYLNSEPIKPVKGQAAVCDWLSNIGSHIFEKLKTPEQIFVKTVLIGMTENEEPLISAAAVRAIGVTIDYDSIIDDVWFVVDATRSILKQLNNASLSVRLKAAWSLANLCDFIAKHGFLANEYPETLILDLLRDSTKAACGNEKVSPNGVRAIGNLLKAFDERLFGKAKFEEGVKESICAIIKNIKTGQMKTRWNACYACRYIFENVDCPIGTADWTDELFTALLQALGECKNFKVRISAAIALSSLNERSKYGNKLTFNKVWMETLKALEKSEELTDFTEFKHKENLQEQTTVLLLHLISMATSEDVQLMQEMTKEHQDILLVNCRKCLTRIEVCQQLDEPTTTAPLAGASADAYVGYPVKNEISEEEKQKLLLIKKHMENAKINLCNAKNIDKQKTFIDVLTTAICLKR</sequence>
<dbReference type="InterPro" id="IPR052107">
    <property type="entry name" value="HEAT6"/>
</dbReference>
<evidence type="ECO:0000259" key="3">
    <source>
        <dbReference type="Pfam" id="PF13251"/>
    </source>
</evidence>
<evidence type="ECO:0000256" key="2">
    <source>
        <dbReference type="SAM" id="MobiDB-lite"/>
    </source>
</evidence>
<accession>A0A7M5X0L2</accession>
<feature type="compositionally biased region" description="Basic residues" evidence="2">
    <location>
        <begin position="295"/>
        <end position="307"/>
    </location>
</feature>